<dbReference type="VEuPathDB" id="FungiDB:M747DRAFT_366320"/>
<reference evidence="4" key="1">
    <citation type="journal article" date="2016" name="Genome Announc.">
        <title>Draft genome sequence of Aspergillus niger strain An76.</title>
        <authorList>
            <person name="Gong W."/>
            <person name="Cheng Z."/>
            <person name="Zhang H."/>
            <person name="Liu L."/>
            <person name="Gao P."/>
            <person name="Wang L."/>
        </authorList>
    </citation>
    <scope>NUCLEOTIDE SEQUENCE [LARGE SCALE GENOMIC DNA]</scope>
    <source>
        <strain evidence="4">An76</strain>
    </source>
</reference>
<evidence type="ECO:0000313" key="4">
    <source>
        <dbReference type="Proteomes" id="UP000068243"/>
    </source>
</evidence>
<dbReference type="Gene3D" id="3.90.1300.10">
    <property type="entry name" value="Amidase signature (AS) domain"/>
    <property type="match status" value="1"/>
</dbReference>
<protein>
    <submittedName>
        <fullName evidence="3">Amidase family protein</fullName>
    </submittedName>
</protein>
<sequence>MPSFASWLLTTGLAAVANAISSNDSLVAQQIDTQPFPYDFPKLGVNGSDLFPMRDCHGFTLEEASIDDIQAQLKAGRFTGSQLLQCYLERIYQVQPYTNAVLQFNPDAMAIAEALDAERKQGTVRGPLHGIPFLVKDNIASKDKMETTAGSWALVGSVVPRDSYVVHRLREAGAVLLGKATLSEWADMRSNDYSEGYSGRGGQCRNPYNFTVNPGGSSSGSGVAVTSNQVPFALGTETDGSVINPAERSNVVGIKPTVGLTSRAGVIPESLHQDTVGTFGKTVRDAAYALDAIYGIDPRDNETYAQQGKTPAGGYAQFLTNQTALKGAVFGLPWLSFWQYNDAAQNAQLMELLALIEAAGATIINGTELPHYKEIVDPSGWNWDYGTTRGYPNQSEYSYVKVDFYNNIRDYLAELNNTNMRSLEDIVQYNIDNAGSEGGVPGVNPAFASGQDGFLASLATKGEMNETYWQALEYCHRTSREEGIDAALHYQGRNLTALLVPPDFAPSIEIAAQAGYPVVTLPAGINKDSHMPYGLALMGTAYSEATLIKYASAIEDVQLSSNTPWKRSLATWSGYLDRNIPITLACQEYWPALGRDTVPVTARAVLLGWCFWKSGRGKILRMKPQQHPHVGPLCALIGLVETCPFRPACQDTPLRVRPDFTASSTDAKPPPSHAQQGHPVRLVAYLILLRGFAVKATSSARISESGPVIPSVIRVFPDTLDSPVEVSFPPWFFESSASKQERVRPQLPDMEEDYIASILHPPPVNSPGARGPQ</sequence>
<dbReference type="SUPFAM" id="SSF75304">
    <property type="entry name" value="Amidase signature (AS) enzymes"/>
    <property type="match status" value="1"/>
</dbReference>
<dbReference type="Pfam" id="PF01425">
    <property type="entry name" value="Amidase"/>
    <property type="match status" value="1"/>
</dbReference>
<dbReference type="PANTHER" id="PTHR42678">
    <property type="entry name" value="AMIDASE"/>
    <property type="match status" value="1"/>
</dbReference>
<evidence type="ECO:0000256" key="1">
    <source>
        <dbReference type="SAM" id="SignalP"/>
    </source>
</evidence>
<feature type="chain" id="PRO_5007087198" evidence="1">
    <location>
        <begin position="20"/>
        <end position="773"/>
    </location>
</feature>
<feature type="signal peptide" evidence="1">
    <location>
        <begin position="1"/>
        <end position="19"/>
    </location>
</feature>
<keyword evidence="1" id="KW-0732">Signal</keyword>
<evidence type="ECO:0000313" key="3">
    <source>
        <dbReference type="EMBL" id="GAQ35275.1"/>
    </source>
</evidence>
<dbReference type="OMA" id="VEMIHGE"/>
<dbReference type="InterPro" id="IPR036928">
    <property type="entry name" value="AS_sf"/>
</dbReference>
<dbReference type="PaxDb" id="5061-CADANGAP00001477"/>
<feature type="domain" description="Amidase" evidence="2">
    <location>
        <begin position="83"/>
        <end position="385"/>
    </location>
</feature>
<gene>
    <name evidence="3" type="ORF">ABL_01138</name>
</gene>
<accession>A0A100I6Y0</accession>
<dbReference type="PANTHER" id="PTHR42678:SF37">
    <property type="entry name" value="AMIDASE C869.01-RELATED"/>
    <property type="match status" value="1"/>
</dbReference>
<organism evidence="3 4">
    <name type="scientific">Aspergillus niger</name>
    <dbReference type="NCBI Taxonomy" id="5061"/>
    <lineage>
        <taxon>Eukaryota</taxon>
        <taxon>Fungi</taxon>
        <taxon>Dikarya</taxon>
        <taxon>Ascomycota</taxon>
        <taxon>Pezizomycotina</taxon>
        <taxon>Eurotiomycetes</taxon>
        <taxon>Eurotiomycetidae</taxon>
        <taxon>Eurotiales</taxon>
        <taxon>Aspergillaceae</taxon>
        <taxon>Aspergillus</taxon>
        <taxon>Aspergillus subgen. Circumdati</taxon>
    </lineage>
</organism>
<dbReference type="EMBL" id="BCMY01000001">
    <property type="protein sequence ID" value="GAQ35275.1"/>
    <property type="molecule type" value="Genomic_DNA"/>
</dbReference>
<dbReference type="OrthoDB" id="566138at2759"/>
<comment type="caution">
    <text evidence="3">The sequence shown here is derived from an EMBL/GenBank/DDBJ whole genome shotgun (WGS) entry which is preliminary data.</text>
</comment>
<dbReference type="VEuPathDB" id="FungiDB:ASPNIDRAFT2_1164728"/>
<dbReference type="VEuPathDB" id="FungiDB:ATCC64974_59170"/>
<evidence type="ECO:0000259" key="2">
    <source>
        <dbReference type="Pfam" id="PF01425"/>
    </source>
</evidence>
<proteinExistence type="predicted"/>
<dbReference type="Proteomes" id="UP000068243">
    <property type="component" value="Unassembled WGS sequence"/>
</dbReference>
<name>A0A100I6Y0_ASPNG</name>
<dbReference type="VEuPathDB" id="FungiDB:An02g00190"/>
<dbReference type="AlphaFoldDB" id="A0A100I6Y0"/>
<dbReference type="InterPro" id="IPR023631">
    <property type="entry name" value="Amidase_dom"/>
</dbReference>